<keyword evidence="4" id="KW-1185">Reference proteome</keyword>
<feature type="coiled-coil region" evidence="1">
    <location>
        <begin position="160"/>
        <end position="234"/>
    </location>
</feature>
<feature type="chain" id="PRO_5012049267" evidence="2">
    <location>
        <begin position="22"/>
        <end position="290"/>
    </location>
</feature>
<protein>
    <submittedName>
        <fullName evidence="3">Uncharacterized protein</fullName>
    </submittedName>
</protein>
<gene>
    <name evidence="3" type="ORF">Fuma_00221</name>
</gene>
<dbReference type="Proteomes" id="UP000187735">
    <property type="component" value="Chromosome"/>
</dbReference>
<organism evidence="3 4">
    <name type="scientific">Fuerstiella marisgermanici</name>
    <dbReference type="NCBI Taxonomy" id="1891926"/>
    <lineage>
        <taxon>Bacteria</taxon>
        <taxon>Pseudomonadati</taxon>
        <taxon>Planctomycetota</taxon>
        <taxon>Planctomycetia</taxon>
        <taxon>Planctomycetales</taxon>
        <taxon>Planctomycetaceae</taxon>
        <taxon>Fuerstiella</taxon>
    </lineage>
</organism>
<sequence length="290" mass="33286">MSLTKYIKAAFANRWNLLGLAAGVGFSMMSQQPEVGLSLVAAGEMAWLGFVGTHPRFRQYVDITEQQKLKENNAKTAEVRMRRMLTSLPRGAQQRFRKLMGRCEELRAITKQYQTANGVLEPDGTFAEVRLDGLDRLLWLFLKLLYTENSLNRFFETTTIDEIERETRQVQSRLEREAERPQNEQRARIMATLQDNLNTCKQRQKNFEQARDSYELVKAEQKRLENKIRSLAEMGISRGDPAMLSNEVDSVADSIHETEQTLSELEFVTGFSTSQDEAVPEIVTRRVVAK</sequence>
<keyword evidence="2" id="KW-0732">Signal</keyword>
<dbReference type="AlphaFoldDB" id="A0A1P8W9B0"/>
<evidence type="ECO:0000313" key="3">
    <source>
        <dbReference type="EMBL" id="APZ90640.1"/>
    </source>
</evidence>
<proteinExistence type="predicted"/>
<feature type="signal peptide" evidence="2">
    <location>
        <begin position="1"/>
        <end position="21"/>
    </location>
</feature>
<dbReference type="RefSeq" id="WP_077022506.1">
    <property type="nucleotide sequence ID" value="NZ_CP017641.1"/>
</dbReference>
<name>A0A1P8W9B0_9PLAN</name>
<keyword evidence="1" id="KW-0175">Coiled coil</keyword>
<evidence type="ECO:0000256" key="1">
    <source>
        <dbReference type="SAM" id="Coils"/>
    </source>
</evidence>
<accession>A0A1P8W9B0</accession>
<evidence type="ECO:0000313" key="4">
    <source>
        <dbReference type="Proteomes" id="UP000187735"/>
    </source>
</evidence>
<dbReference type="KEGG" id="fmr:Fuma_00221"/>
<dbReference type="EMBL" id="CP017641">
    <property type="protein sequence ID" value="APZ90640.1"/>
    <property type="molecule type" value="Genomic_DNA"/>
</dbReference>
<dbReference type="OrthoDB" id="256326at2"/>
<reference evidence="3 4" key="1">
    <citation type="journal article" date="2016" name="Front. Microbiol.">
        <title>Fuerstia marisgermanicae gen. nov., sp. nov., an Unusual Member of the Phylum Planctomycetes from the German Wadden Sea.</title>
        <authorList>
            <person name="Kohn T."/>
            <person name="Heuer A."/>
            <person name="Jogler M."/>
            <person name="Vollmers J."/>
            <person name="Boedeker C."/>
            <person name="Bunk B."/>
            <person name="Rast P."/>
            <person name="Borchert D."/>
            <person name="Glockner I."/>
            <person name="Freese H.M."/>
            <person name="Klenk H.P."/>
            <person name="Overmann J."/>
            <person name="Kaster A.K."/>
            <person name="Rohde M."/>
            <person name="Wiegand S."/>
            <person name="Jogler C."/>
        </authorList>
    </citation>
    <scope>NUCLEOTIDE SEQUENCE [LARGE SCALE GENOMIC DNA]</scope>
    <source>
        <strain evidence="3 4">NH11</strain>
    </source>
</reference>
<evidence type="ECO:0000256" key="2">
    <source>
        <dbReference type="SAM" id="SignalP"/>
    </source>
</evidence>